<dbReference type="EMBL" id="DWUX01000133">
    <property type="protein sequence ID" value="HJD39832.1"/>
    <property type="molecule type" value="Genomic_DNA"/>
</dbReference>
<dbReference type="InterPro" id="IPR042095">
    <property type="entry name" value="SUMF_sf"/>
</dbReference>
<dbReference type="PANTHER" id="PTHR23150:SF19">
    <property type="entry name" value="FORMYLGLYCINE-GENERATING ENZYME"/>
    <property type="match status" value="1"/>
</dbReference>
<evidence type="ECO:0000313" key="2">
    <source>
        <dbReference type="EMBL" id="HJD39832.1"/>
    </source>
</evidence>
<dbReference type="Pfam" id="PF03781">
    <property type="entry name" value="FGE-sulfatase"/>
    <property type="match status" value="1"/>
</dbReference>
<dbReference type="InterPro" id="IPR016187">
    <property type="entry name" value="CTDL_fold"/>
</dbReference>
<comment type="caution">
    <text evidence="2">The sequence shown here is derived from an EMBL/GenBank/DDBJ whole genome shotgun (WGS) entry which is preliminary data.</text>
</comment>
<name>A0A9D2R8L2_9FIRM</name>
<organism evidence="2 3">
    <name type="scientific">Candidatus Blautia stercoripullorum</name>
    <dbReference type="NCBI Taxonomy" id="2838502"/>
    <lineage>
        <taxon>Bacteria</taxon>
        <taxon>Bacillati</taxon>
        <taxon>Bacillota</taxon>
        <taxon>Clostridia</taxon>
        <taxon>Lachnospirales</taxon>
        <taxon>Lachnospiraceae</taxon>
        <taxon>Blautia</taxon>
    </lineage>
</organism>
<proteinExistence type="predicted"/>
<dbReference type="AlphaFoldDB" id="A0A9D2R8L2"/>
<dbReference type="InterPro" id="IPR051043">
    <property type="entry name" value="Sulfatase_Mod_Factor_Kinase"/>
</dbReference>
<dbReference type="PANTHER" id="PTHR23150">
    <property type="entry name" value="SULFATASE MODIFYING FACTOR 1, 2"/>
    <property type="match status" value="1"/>
</dbReference>
<accession>A0A9D2R8L2</accession>
<protein>
    <submittedName>
        <fullName evidence="2">Formylglycine-generating enzyme family protein</fullName>
    </submittedName>
</protein>
<dbReference type="Proteomes" id="UP000823850">
    <property type="component" value="Unassembled WGS sequence"/>
</dbReference>
<gene>
    <name evidence="2" type="ORF">H9913_07365</name>
</gene>
<evidence type="ECO:0000259" key="1">
    <source>
        <dbReference type="Pfam" id="PF03781"/>
    </source>
</evidence>
<dbReference type="SUPFAM" id="SSF56436">
    <property type="entry name" value="C-type lectin-like"/>
    <property type="match status" value="1"/>
</dbReference>
<dbReference type="InterPro" id="IPR005532">
    <property type="entry name" value="SUMF_dom"/>
</dbReference>
<sequence length="235" mass="27600">MTDFEEKVFIQGDSYIYRVKHRIMEGDCEYDHGPRLVQVPSLLADKYPVTNERFYRFLQESGYEPRDKKNFLKHWTEGKYREEDRNKPVIWVSHKDAEAFAGWYGCRLLYDHEWQFAAGGKEKFLYPWGDHYEKGRCNDSGKEILTEVAAYPEGRSPFGLWDMCGNAHEWTQEVFDDGMHVYTFLRGGASYKAPHFWHAEGGAKPNNWHLKFQLLNEGMNRCGTVTFRCAKEVKG</sequence>
<evidence type="ECO:0000313" key="3">
    <source>
        <dbReference type="Proteomes" id="UP000823850"/>
    </source>
</evidence>
<reference evidence="2" key="1">
    <citation type="journal article" date="2021" name="PeerJ">
        <title>Extensive microbial diversity within the chicken gut microbiome revealed by metagenomics and culture.</title>
        <authorList>
            <person name="Gilroy R."/>
            <person name="Ravi A."/>
            <person name="Getino M."/>
            <person name="Pursley I."/>
            <person name="Horton D.L."/>
            <person name="Alikhan N.F."/>
            <person name="Baker D."/>
            <person name="Gharbi K."/>
            <person name="Hall N."/>
            <person name="Watson M."/>
            <person name="Adriaenssens E.M."/>
            <person name="Foster-Nyarko E."/>
            <person name="Jarju S."/>
            <person name="Secka A."/>
            <person name="Antonio M."/>
            <person name="Oren A."/>
            <person name="Chaudhuri R.R."/>
            <person name="La Ragione R."/>
            <person name="Hildebrand F."/>
            <person name="Pallen M.J."/>
        </authorList>
    </citation>
    <scope>NUCLEOTIDE SEQUENCE</scope>
    <source>
        <strain evidence="2">ChiW19-6364</strain>
    </source>
</reference>
<dbReference type="Gene3D" id="3.90.1580.10">
    <property type="entry name" value="paralog of FGE (formylglycine-generating enzyme)"/>
    <property type="match status" value="1"/>
</dbReference>
<reference evidence="2" key="2">
    <citation type="submission" date="2021-04" db="EMBL/GenBank/DDBJ databases">
        <authorList>
            <person name="Gilroy R."/>
        </authorList>
    </citation>
    <scope>NUCLEOTIDE SEQUENCE</scope>
    <source>
        <strain evidence="2">ChiW19-6364</strain>
    </source>
</reference>
<feature type="domain" description="Sulfatase-modifying factor enzyme-like" evidence="1">
    <location>
        <begin position="34"/>
        <end position="186"/>
    </location>
</feature>
<dbReference type="GO" id="GO:0120147">
    <property type="term" value="F:formylglycine-generating oxidase activity"/>
    <property type="evidence" value="ECO:0007669"/>
    <property type="project" value="TreeGrafter"/>
</dbReference>